<comment type="caution">
    <text evidence="2">The sequence shown here is derived from an EMBL/GenBank/DDBJ whole genome shotgun (WGS) entry which is preliminary data.</text>
</comment>
<keyword evidence="3" id="KW-1185">Reference proteome</keyword>
<reference evidence="2 3" key="1">
    <citation type="submission" date="2024-02" db="EMBL/GenBank/DDBJ databases">
        <authorList>
            <person name="Chen Y."/>
            <person name="Shah S."/>
            <person name="Dougan E. K."/>
            <person name="Thang M."/>
            <person name="Chan C."/>
        </authorList>
    </citation>
    <scope>NUCLEOTIDE SEQUENCE [LARGE SCALE GENOMIC DNA]</scope>
</reference>
<feature type="region of interest" description="Disordered" evidence="1">
    <location>
        <begin position="228"/>
        <end position="306"/>
    </location>
</feature>
<feature type="compositionally biased region" description="Polar residues" evidence="1">
    <location>
        <begin position="1"/>
        <end position="12"/>
    </location>
</feature>
<evidence type="ECO:0000313" key="2">
    <source>
        <dbReference type="EMBL" id="CAK9086961.1"/>
    </source>
</evidence>
<feature type="region of interest" description="Disordered" evidence="1">
    <location>
        <begin position="158"/>
        <end position="188"/>
    </location>
</feature>
<feature type="region of interest" description="Disordered" evidence="1">
    <location>
        <begin position="433"/>
        <end position="490"/>
    </location>
</feature>
<dbReference type="EMBL" id="CAXAMN010024472">
    <property type="protein sequence ID" value="CAK9086961.1"/>
    <property type="molecule type" value="Genomic_DNA"/>
</dbReference>
<sequence length="572" mass="63671">MAEMVTSTVTNPTRRRLRKSAVGVGSGRGTRTPLTGVGWRPSTGLEAGVRRQASLDARQQRRSSQQQRRMEEKALKTVEVRAELAAKRVQLEGLLKLKEVCDSDGNAMQTAQQRKVEDEARRCAAEALEVERQKQEALRCLEACRQRKALESLRAEEAQQRQRQRQEVKATERLRARRAAEQGRVTKEAEALVERRHLVEPQVEEKKILKTDVSGLQQLSKTRVKVVREGPPVEAALEQPRVPAPQPSRAQRQAARSRGLAAQSKLQAQRQEEDALREKEELQKKERQTKAMALVEEWAPPKSGSKAWTSELLPWQLHATSEAAGHALGEILESDAPRGSLCWERPRAPVPHPRPRSAKPSSKGSKGSKGSLAVPRARSVDSARRGSTRCVATWLGPLASPPRAKATAPCQPPITCDDLKESLFDCSHLHNEAEKPAVIPLKEPPPATDDTNSDAAMVQVPRRWSSRQRESDKENTTDTQHVACEEQESDDIRSFFEPSLQLTRSEAEKPRRQAVGAVAPKAADVPFIQFPAPRPTRRKIGEEDLALQLDDICRELDAVGLCAWEAFEDFSG</sequence>
<feature type="compositionally biased region" description="Low complexity" evidence="1">
    <location>
        <begin position="361"/>
        <end position="371"/>
    </location>
</feature>
<feature type="compositionally biased region" description="Basic and acidic residues" evidence="1">
    <location>
        <begin position="467"/>
        <end position="476"/>
    </location>
</feature>
<feature type="region of interest" description="Disordered" evidence="1">
    <location>
        <begin position="340"/>
        <end position="387"/>
    </location>
</feature>
<feature type="region of interest" description="Disordered" evidence="1">
    <location>
        <begin position="1"/>
        <end position="74"/>
    </location>
</feature>
<accession>A0ABP0QIJ2</accession>
<protein>
    <submittedName>
        <fullName evidence="2">Uncharacterized protein</fullName>
    </submittedName>
</protein>
<name>A0ABP0QIJ2_9DINO</name>
<dbReference type="Proteomes" id="UP001642484">
    <property type="component" value="Unassembled WGS sequence"/>
</dbReference>
<evidence type="ECO:0000313" key="3">
    <source>
        <dbReference type="Proteomes" id="UP001642484"/>
    </source>
</evidence>
<feature type="compositionally biased region" description="Basic and acidic residues" evidence="1">
    <location>
        <begin position="270"/>
        <end position="289"/>
    </location>
</feature>
<gene>
    <name evidence="2" type="ORF">CCMP2556_LOCUS42087</name>
</gene>
<proteinExistence type="predicted"/>
<feature type="compositionally biased region" description="Low complexity" evidence="1">
    <location>
        <begin position="247"/>
        <end position="264"/>
    </location>
</feature>
<evidence type="ECO:0000256" key="1">
    <source>
        <dbReference type="SAM" id="MobiDB-lite"/>
    </source>
</evidence>
<feature type="compositionally biased region" description="Low complexity" evidence="1">
    <location>
        <begin position="50"/>
        <end position="67"/>
    </location>
</feature>
<organism evidence="2 3">
    <name type="scientific">Durusdinium trenchii</name>
    <dbReference type="NCBI Taxonomy" id="1381693"/>
    <lineage>
        <taxon>Eukaryota</taxon>
        <taxon>Sar</taxon>
        <taxon>Alveolata</taxon>
        <taxon>Dinophyceae</taxon>
        <taxon>Suessiales</taxon>
        <taxon>Symbiodiniaceae</taxon>
        <taxon>Durusdinium</taxon>
    </lineage>
</organism>